<evidence type="ECO:0000256" key="7">
    <source>
        <dbReference type="ARBA" id="ARBA00035110"/>
    </source>
</evidence>
<dbReference type="Pfam" id="PF03863">
    <property type="entry name" value="Phage_mat-A"/>
    <property type="match status" value="1"/>
</dbReference>
<dbReference type="GO" id="GO:0039666">
    <property type="term" value="P:virion attachment to host cell pilus"/>
    <property type="evidence" value="ECO:0007669"/>
    <property type="project" value="UniProtKB-KW"/>
</dbReference>
<keyword evidence="2" id="KW-0945">Host-virus interaction</keyword>
<comment type="subcellular location">
    <subcellularLocation>
        <location evidence="1">Virion</location>
    </subcellularLocation>
</comment>
<dbReference type="GO" id="GO:0044423">
    <property type="term" value="C:virion component"/>
    <property type="evidence" value="ECO:0007669"/>
    <property type="project" value="UniProtKB-KW"/>
</dbReference>
<reference evidence="8" key="1">
    <citation type="submission" date="2020-09" db="EMBL/GenBank/DDBJ databases">
        <title>Leviviricetes taxonomy.</title>
        <authorList>
            <person name="Stockdale S.R."/>
            <person name="Callanan J."/>
            <person name="Adriaenssens E.M."/>
            <person name="Kuhn J.H."/>
            <person name="Rumnieks J."/>
            <person name="Shkoporov A."/>
            <person name="Draper L.A."/>
            <person name="Ross P."/>
            <person name="Hill C."/>
        </authorList>
    </citation>
    <scope>NUCLEOTIDE SEQUENCE</scope>
</reference>
<dbReference type="GeneID" id="80398051"/>
<keyword evidence="4" id="KW-0946">Virion</keyword>
<organism evidence="8 9">
    <name type="scientific">ssRNA phage SRR5208572_1</name>
    <dbReference type="NCBI Taxonomy" id="2786384"/>
    <lineage>
        <taxon>Viruses</taxon>
        <taxon>Riboviria</taxon>
        <taxon>Orthornavirae</taxon>
        <taxon>Lenarviricota</taxon>
        <taxon>Leviviricetes</taxon>
        <taxon>Norzivirales</taxon>
        <taxon>Fiersviridae</taxon>
        <taxon>Boschuvirus</taxon>
        <taxon>Boschuvirus borborocola</taxon>
    </lineage>
</organism>
<proteinExistence type="inferred from homology"/>
<evidence type="ECO:0000256" key="4">
    <source>
        <dbReference type="ARBA" id="ARBA00022844"/>
    </source>
</evidence>
<gene>
    <name evidence="8" type="primary">SRR5208572_1_2</name>
</gene>
<evidence type="ECO:0000313" key="9">
    <source>
        <dbReference type="Proteomes" id="UP000681723"/>
    </source>
</evidence>
<evidence type="ECO:0000256" key="5">
    <source>
        <dbReference type="ARBA" id="ARBA00023104"/>
    </source>
</evidence>
<dbReference type="Proteomes" id="UP000681723">
    <property type="component" value="Segment"/>
</dbReference>
<evidence type="ECO:0000256" key="6">
    <source>
        <dbReference type="ARBA" id="ARBA00023296"/>
    </source>
</evidence>
<evidence type="ECO:0000313" key="8">
    <source>
        <dbReference type="EMBL" id="DAD50776.1"/>
    </source>
</evidence>
<evidence type="ECO:0000256" key="1">
    <source>
        <dbReference type="ARBA" id="ARBA00004328"/>
    </source>
</evidence>
<dbReference type="EMBL" id="BK013624">
    <property type="protein sequence ID" value="DAD50776.1"/>
    <property type="molecule type" value="Genomic_RNA"/>
</dbReference>
<evidence type="ECO:0000256" key="3">
    <source>
        <dbReference type="ARBA" id="ARBA00022804"/>
    </source>
</evidence>
<keyword evidence="9" id="KW-1185">Reference proteome</keyword>
<comment type="similarity">
    <text evidence="7">Belongs to the Leviviricetes maturation protein family.</text>
</comment>
<keyword evidence="5" id="KW-1175">Viral attachment to host cell pilus</keyword>
<keyword evidence="3" id="KW-1161">Viral attachment to host cell</keyword>
<sequence>MVQIVRDNKTDYLYAFSQGAGNYMSYYNSRSHTVNGVSRPPTPYYRYVGFASNINCTSTESYMTDAQHRVGYRQAHAYVKAYDEFARMCVGEASSLGIAAAESRQTLSMIANRLTELVKLARAAKRGDLKTLRSFVTPDAVRAQARSMDQWAQNLTKLRVRNSRFIETRENYLRAYQKWASDSRRARLKGAGGYWLEYWLGWAPTLGDVQTSLDALATAFPYESVKTKPMAYHSSYSDRNGSEFLGGTLHKWSATSKTSVRIQADVRVNNPNLYLQNRLGMNNFLSIAYEAVPLSFLFDWKLGLNNQIKRYTALDGVAIANPQIITKDTWDASGSILNAPVYVEAGYPSYGPYRDRTFLFMRELPPVVETPRYLAPDLKGLSITRGATAISLLLQLLK</sequence>
<dbReference type="InterPro" id="IPR005563">
    <property type="entry name" value="A_protein"/>
</dbReference>
<protein>
    <submittedName>
        <fullName evidence="8">Maturation protein</fullName>
    </submittedName>
</protein>
<dbReference type="KEGG" id="vg:80398051"/>
<evidence type="ECO:0000256" key="2">
    <source>
        <dbReference type="ARBA" id="ARBA00022581"/>
    </source>
</evidence>
<accession>A0A8S5KZP2</accession>
<name>A0A8S5KZP2_9VIRU</name>
<dbReference type="RefSeq" id="YP_010769125.1">
    <property type="nucleotide sequence ID" value="NC_073885.1"/>
</dbReference>
<keyword evidence="6" id="KW-1160">Virus entry into host cell</keyword>